<dbReference type="Proteomes" id="UP000235145">
    <property type="component" value="Unassembled WGS sequence"/>
</dbReference>
<proteinExistence type="predicted"/>
<evidence type="ECO:0000313" key="1">
    <source>
        <dbReference type="EMBL" id="KAJ0184473.1"/>
    </source>
</evidence>
<dbReference type="EMBL" id="NBSK02000009">
    <property type="protein sequence ID" value="KAJ0184473.1"/>
    <property type="molecule type" value="Genomic_DNA"/>
</dbReference>
<evidence type="ECO:0000313" key="2">
    <source>
        <dbReference type="Proteomes" id="UP000235145"/>
    </source>
</evidence>
<comment type="caution">
    <text evidence="1">The sequence shown here is derived from an EMBL/GenBank/DDBJ whole genome shotgun (WGS) entry which is preliminary data.</text>
</comment>
<accession>A0A9R1UC86</accession>
<sequence length="81" mass="9279">MGGRLTSVLTPYAHTQATKIPLEISSPFPSNIFQVFDFKTTCVVDLKRHTCSCYSNITKLDHMVQIYYRTDVFLNYIPDEG</sequence>
<organism evidence="1 2">
    <name type="scientific">Lactuca sativa</name>
    <name type="common">Garden lettuce</name>
    <dbReference type="NCBI Taxonomy" id="4236"/>
    <lineage>
        <taxon>Eukaryota</taxon>
        <taxon>Viridiplantae</taxon>
        <taxon>Streptophyta</taxon>
        <taxon>Embryophyta</taxon>
        <taxon>Tracheophyta</taxon>
        <taxon>Spermatophyta</taxon>
        <taxon>Magnoliopsida</taxon>
        <taxon>eudicotyledons</taxon>
        <taxon>Gunneridae</taxon>
        <taxon>Pentapetalae</taxon>
        <taxon>asterids</taxon>
        <taxon>campanulids</taxon>
        <taxon>Asterales</taxon>
        <taxon>Asteraceae</taxon>
        <taxon>Cichorioideae</taxon>
        <taxon>Cichorieae</taxon>
        <taxon>Lactucinae</taxon>
        <taxon>Lactuca</taxon>
    </lineage>
</organism>
<gene>
    <name evidence="1" type="ORF">LSAT_V11C900494040</name>
</gene>
<reference evidence="1 2" key="1">
    <citation type="journal article" date="2017" name="Nat. Commun.">
        <title>Genome assembly with in vitro proximity ligation data and whole-genome triplication in lettuce.</title>
        <authorList>
            <person name="Reyes-Chin-Wo S."/>
            <person name="Wang Z."/>
            <person name="Yang X."/>
            <person name="Kozik A."/>
            <person name="Arikit S."/>
            <person name="Song C."/>
            <person name="Xia L."/>
            <person name="Froenicke L."/>
            <person name="Lavelle D.O."/>
            <person name="Truco M.J."/>
            <person name="Xia R."/>
            <person name="Zhu S."/>
            <person name="Xu C."/>
            <person name="Xu H."/>
            <person name="Xu X."/>
            <person name="Cox K."/>
            <person name="Korf I."/>
            <person name="Meyers B.C."/>
            <person name="Michelmore R.W."/>
        </authorList>
    </citation>
    <scope>NUCLEOTIDE SEQUENCE [LARGE SCALE GENOMIC DNA]</scope>
    <source>
        <strain evidence="2">cv. Salinas</strain>
        <tissue evidence="1">Seedlings</tissue>
    </source>
</reference>
<keyword evidence="2" id="KW-1185">Reference proteome</keyword>
<dbReference type="AlphaFoldDB" id="A0A9R1UC86"/>
<name>A0A9R1UC86_LACSA</name>
<protein>
    <submittedName>
        <fullName evidence="1">Uncharacterized protein</fullName>
    </submittedName>
</protein>